<evidence type="ECO:0000313" key="2">
    <source>
        <dbReference type="Proteomes" id="UP000325081"/>
    </source>
</evidence>
<proteinExistence type="predicted"/>
<evidence type="ECO:0000313" key="1">
    <source>
        <dbReference type="EMBL" id="GER53931.1"/>
    </source>
</evidence>
<dbReference type="EMBL" id="BKCP01010848">
    <property type="protein sequence ID" value="GER53931.1"/>
    <property type="molecule type" value="Genomic_DNA"/>
</dbReference>
<dbReference type="AlphaFoldDB" id="A0A5A7RC64"/>
<protein>
    <submittedName>
        <fullName evidence="1">DNA mismatch repair protein MutL</fullName>
    </submittedName>
</protein>
<dbReference type="Proteomes" id="UP000325081">
    <property type="component" value="Unassembled WGS sequence"/>
</dbReference>
<comment type="caution">
    <text evidence="1">The sequence shown here is derived from an EMBL/GenBank/DDBJ whole genome shotgun (WGS) entry which is preliminary data.</text>
</comment>
<name>A0A5A7RC64_STRAF</name>
<reference evidence="2" key="1">
    <citation type="journal article" date="2019" name="Curr. Biol.">
        <title>Genome Sequence of Striga asiatica Provides Insight into the Evolution of Plant Parasitism.</title>
        <authorList>
            <person name="Yoshida S."/>
            <person name="Kim S."/>
            <person name="Wafula E.K."/>
            <person name="Tanskanen J."/>
            <person name="Kim Y.M."/>
            <person name="Honaas L."/>
            <person name="Yang Z."/>
            <person name="Spallek T."/>
            <person name="Conn C.E."/>
            <person name="Ichihashi Y."/>
            <person name="Cheong K."/>
            <person name="Cui S."/>
            <person name="Der J.P."/>
            <person name="Gundlach H."/>
            <person name="Jiao Y."/>
            <person name="Hori C."/>
            <person name="Ishida J.K."/>
            <person name="Kasahara H."/>
            <person name="Kiba T."/>
            <person name="Kim M.S."/>
            <person name="Koo N."/>
            <person name="Laohavisit A."/>
            <person name="Lee Y.H."/>
            <person name="Lumba S."/>
            <person name="McCourt P."/>
            <person name="Mortimer J.C."/>
            <person name="Mutuku J.M."/>
            <person name="Nomura T."/>
            <person name="Sasaki-Sekimoto Y."/>
            <person name="Seto Y."/>
            <person name="Wang Y."/>
            <person name="Wakatake T."/>
            <person name="Sakakibara H."/>
            <person name="Demura T."/>
            <person name="Yamaguchi S."/>
            <person name="Yoneyama K."/>
            <person name="Manabe R.I."/>
            <person name="Nelson D.C."/>
            <person name="Schulman A.H."/>
            <person name="Timko M.P."/>
            <person name="dePamphilis C.W."/>
            <person name="Choi D."/>
            <person name="Shirasu K."/>
        </authorList>
    </citation>
    <scope>NUCLEOTIDE SEQUENCE [LARGE SCALE GENOMIC DNA]</scope>
    <source>
        <strain evidence="2">cv. UVA1</strain>
    </source>
</reference>
<organism evidence="1 2">
    <name type="scientific">Striga asiatica</name>
    <name type="common">Asiatic witchweed</name>
    <name type="synonym">Buchnera asiatica</name>
    <dbReference type="NCBI Taxonomy" id="4170"/>
    <lineage>
        <taxon>Eukaryota</taxon>
        <taxon>Viridiplantae</taxon>
        <taxon>Streptophyta</taxon>
        <taxon>Embryophyta</taxon>
        <taxon>Tracheophyta</taxon>
        <taxon>Spermatophyta</taxon>
        <taxon>Magnoliopsida</taxon>
        <taxon>eudicotyledons</taxon>
        <taxon>Gunneridae</taxon>
        <taxon>Pentapetalae</taxon>
        <taxon>asterids</taxon>
        <taxon>lamiids</taxon>
        <taxon>Lamiales</taxon>
        <taxon>Orobanchaceae</taxon>
        <taxon>Buchnereae</taxon>
        <taxon>Striga</taxon>
    </lineage>
</organism>
<dbReference type="OrthoDB" id="21471at2759"/>
<accession>A0A5A7RC64</accession>
<keyword evidence="2" id="KW-1185">Reference proteome</keyword>
<sequence>MEFTLPTHSKAFMHLQIIIIPPVALRHVLKRKAVEQFCAIICTPFEASNCRTQTNIVIPENGFSVFYRDSHCQHHLLLEALGPNRASNGPGPTLALVMWSAANSCVKLVRAPVARARLSHLRPAAAQPVHVILVVPSGHSQLAAWRHYNAAFGRFSGVSGFDCWRSASAAIAHARPPEGEGLRSSAMHCSVWDSSL</sequence>
<gene>
    <name evidence="1" type="ORF">STAS_31480</name>
</gene>